<evidence type="ECO:0000313" key="1">
    <source>
        <dbReference type="EMBL" id="KAB2797360.1"/>
    </source>
</evidence>
<dbReference type="EMBL" id="WBWX01000004">
    <property type="protein sequence ID" value="KAB2797360.1"/>
    <property type="molecule type" value="Genomic_DNA"/>
</dbReference>
<sequence>MAHTLTVAFFVLPFGINEQAIVIAKLFAAMFAQAAVYSLRRSGDARHYASAISVRNGKAITVITIIRFVART</sequence>
<dbReference type="Proteomes" id="UP000441102">
    <property type="component" value="Unassembled WGS sequence"/>
</dbReference>
<gene>
    <name evidence="1" type="ORF">F9L06_13645</name>
</gene>
<proteinExistence type="predicted"/>
<reference evidence="1 2" key="1">
    <citation type="submission" date="2019-09" db="EMBL/GenBank/DDBJ databases">
        <title>Taxonomic organization of the family Brucellaceae based on a phylogenomic approach.</title>
        <authorList>
            <person name="Leclercq S."/>
            <person name="Cloeckaert A."/>
            <person name="Zygmunt M.S."/>
        </authorList>
    </citation>
    <scope>NUCLEOTIDE SEQUENCE [LARGE SCALE GENOMIC DNA]</scope>
    <source>
        <strain evidence="1 2">CCUG 34461</strain>
    </source>
</reference>
<accession>A0A6I0DTF2</accession>
<protein>
    <submittedName>
        <fullName evidence="1">Uncharacterized protein</fullName>
    </submittedName>
</protein>
<dbReference type="AlphaFoldDB" id="A0A6I0DTF2"/>
<organism evidence="1 2">
    <name type="scientific">Brucella anthropi</name>
    <name type="common">Ochrobactrum anthropi</name>
    <dbReference type="NCBI Taxonomy" id="529"/>
    <lineage>
        <taxon>Bacteria</taxon>
        <taxon>Pseudomonadati</taxon>
        <taxon>Pseudomonadota</taxon>
        <taxon>Alphaproteobacteria</taxon>
        <taxon>Hyphomicrobiales</taxon>
        <taxon>Brucellaceae</taxon>
        <taxon>Brucella/Ochrobactrum group</taxon>
        <taxon>Brucella</taxon>
    </lineage>
</organism>
<comment type="caution">
    <text evidence="1">The sequence shown here is derived from an EMBL/GenBank/DDBJ whole genome shotgun (WGS) entry which is preliminary data.</text>
</comment>
<evidence type="ECO:0000313" key="2">
    <source>
        <dbReference type="Proteomes" id="UP000441102"/>
    </source>
</evidence>
<name>A0A6I0DTF2_BRUAN</name>